<accession>A0A0H4WM47</accession>
<reference evidence="2 3" key="1">
    <citation type="journal article" date="2016" name="PLoS ONE">
        <title>Complete Genome Sequence and Comparative Genomics of a Novel Myxobacterium Myxococcus hansupus.</title>
        <authorList>
            <person name="Sharma G."/>
            <person name="Narwani T."/>
            <person name="Subramanian S."/>
        </authorList>
    </citation>
    <scope>NUCLEOTIDE SEQUENCE [LARGE SCALE GENOMIC DNA]</scope>
    <source>
        <strain evidence="3">mixupus</strain>
    </source>
</reference>
<feature type="region of interest" description="Disordered" evidence="1">
    <location>
        <begin position="1"/>
        <end position="44"/>
    </location>
</feature>
<evidence type="ECO:0000313" key="2">
    <source>
        <dbReference type="EMBL" id="AKQ63829.1"/>
    </source>
</evidence>
<dbReference type="STRING" id="1297742.A176_000741"/>
<dbReference type="AlphaFoldDB" id="A0A0H4WM47"/>
<evidence type="ECO:0000256" key="1">
    <source>
        <dbReference type="SAM" id="MobiDB-lite"/>
    </source>
</evidence>
<protein>
    <submittedName>
        <fullName evidence="2">Uncharacterized protein</fullName>
    </submittedName>
</protein>
<dbReference type="EMBL" id="CP012109">
    <property type="protein sequence ID" value="AKQ63829.1"/>
    <property type="molecule type" value="Genomic_DNA"/>
</dbReference>
<proteinExistence type="predicted"/>
<evidence type="ECO:0000313" key="3">
    <source>
        <dbReference type="Proteomes" id="UP000009026"/>
    </source>
</evidence>
<dbReference type="Proteomes" id="UP000009026">
    <property type="component" value="Chromosome"/>
</dbReference>
<sequence length="73" mass="7814">MASQVFDEPGPPGAFDARMAPGEPGVVQGDPGEEGGATAQERRAAAKPMTLILDERVTRIGKEERRRAGFTFK</sequence>
<gene>
    <name evidence="2" type="ORF">A176_000741</name>
</gene>
<keyword evidence="3" id="KW-1185">Reference proteome</keyword>
<organism evidence="2 3">
    <name type="scientific">Pseudomyxococcus hansupus</name>
    <dbReference type="NCBI Taxonomy" id="1297742"/>
    <lineage>
        <taxon>Bacteria</taxon>
        <taxon>Pseudomonadati</taxon>
        <taxon>Myxococcota</taxon>
        <taxon>Myxococcia</taxon>
        <taxon>Myxococcales</taxon>
        <taxon>Cystobacterineae</taxon>
        <taxon>Myxococcaceae</taxon>
        <taxon>Pseudomyxococcus</taxon>
    </lineage>
</organism>
<name>A0A0H4WM47_9BACT</name>
<dbReference type="KEGG" id="mym:A176_000741"/>